<dbReference type="InterPro" id="IPR036397">
    <property type="entry name" value="RNaseH_sf"/>
</dbReference>
<dbReference type="Gene3D" id="3.30.420.10">
    <property type="entry name" value="Ribonuclease H-like superfamily/Ribonuclease H"/>
    <property type="match status" value="1"/>
</dbReference>
<dbReference type="EMBL" id="HG793176">
    <property type="protein sequence ID" value="CRL30028.1"/>
    <property type="molecule type" value="Genomic_DNA"/>
</dbReference>
<name>A0A0G4PUF3_PENC3</name>
<keyword evidence="1" id="KW-0808">Transferase</keyword>
<proteinExistence type="predicted"/>
<keyword evidence="1" id="KW-0695">RNA-directed DNA polymerase</keyword>
<dbReference type="AlphaFoldDB" id="A0A0G4PUF3"/>
<accession>A0A0G4PUF3</accession>
<organism evidence="1 2">
    <name type="scientific">Penicillium camemberti (strain FM 013)</name>
    <dbReference type="NCBI Taxonomy" id="1429867"/>
    <lineage>
        <taxon>Eukaryota</taxon>
        <taxon>Fungi</taxon>
        <taxon>Dikarya</taxon>
        <taxon>Ascomycota</taxon>
        <taxon>Pezizomycotina</taxon>
        <taxon>Eurotiomycetes</taxon>
        <taxon>Eurotiomycetidae</taxon>
        <taxon>Eurotiales</taxon>
        <taxon>Aspergillaceae</taxon>
        <taxon>Penicillium</taxon>
    </lineage>
</organism>
<dbReference type="GO" id="GO:0003676">
    <property type="term" value="F:nucleic acid binding"/>
    <property type="evidence" value="ECO:0007669"/>
    <property type="project" value="InterPro"/>
</dbReference>
<evidence type="ECO:0000313" key="1">
    <source>
        <dbReference type="EMBL" id="CRL30028.1"/>
    </source>
</evidence>
<reference evidence="1 2" key="1">
    <citation type="journal article" date="2014" name="Nat. Commun.">
        <title>Multiple recent horizontal transfers of a large genomic region in cheese making fungi.</title>
        <authorList>
            <person name="Cheeseman K."/>
            <person name="Ropars J."/>
            <person name="Renault P."/>
            <person name="Dupont J."/>
            <person name="Gouzy J."/>
            <person name="Branca A."/>
            <person name="Abraham A.L."/>
            <person name="Ceppi M."/>
            <person name="Conseiller E."/>
            <person name="Debuchy R."/>
            <person name="Malagnac F."/>
            <person name="Goarin A."/>
            <person name="Silar P."/>
            <person name="Lacoste S."/>
            <person name="Sallet E."/>
            <person name="Bensimon A."/>
            <person name="Giraud T."/>
            <person name="Brygoo Y."/>
        </authorList>
    </citation>
    <scope>NUCLEOTIDE SEQUENCE [LARGE SCALE GENOMIC DNA]</scope>
    <source>
        <strain evidence="2">FM 013</strain>
    </source>
</reference>
<protein>
    <submittedName>
        <fullName evidence="1">Nematode reverse transcriptase-like</fullName>
    </submittedName>
</protein>
<evidence type="ECO:0000313" key="2">
    <source>
        <dbReference type="Proteomes" id="UP000053732"/>
    </source>
</evidence>
<keyword evidence="2" id="KW-1185">Reference proteome</keyword>
<gene>
    <name evidence="1" type="ORF">PCAMFM013_S043g000023</name>
</gene>
<dbReference type="STRING" id="1429867.A0A0G4PUF3"/>
<dbReference type="PRINTS" id="PR01345">
    <property type="entry name" value="CERVTRCPTASE"/>
</dbReference>
<dbReference type="GO" id="GO:0003964">
    <property type="term" value="F:RNA-directed DNA polymerase activity"/>
    <property type="evidence" value="ECO:0007669"/>
    <property type="project" value="UniProtKB-KW"/>
</dbReference>
<keyword evidence="1" id="KW-0548">Nucleotidyltransferase</keyword>
<sequence>MQYYICKGQTVAPKNKVKILGVLMDTRLKYKEHIARAASKGLEAAMELRRLRGLSPATARQLFSSTVALVVDYASNVWMHALKNQNMGPINRVQRVGAQAIVGTFLTVATSVAEAEAHIATARHRFWRRAVKMWTDLHILPETNPLRRNTDRIRKFRRYHRSPLYQVADALKNIEMESLETINPFTLALWEARVQTDDEPVLNGSTVPGGSIRIAFSSSARNELVGFGVAIEKTPPRYRKARLKTLSVTLSARTAHNPFSAELAAMAHTLKTLRGLKDFRITLITSNKAAALTLRNPRQQSGQEFVNQIYKLIGRLQRHRNQISIRWIPTSEDNKLLGLAKEQARAATQEDAILQGQVPKMKSTTLKIARAQAVPKSELPENVGRHSRRVDTALPGKHTRQLYNRLSWKEASVLA</sequence>
<dbReference type="Proteomes" id="UP000053732">
    <property type="component" value="Unassembled WGS sequence"/>
</dbReference>